<reference evidence="1 2" key="1">
    <citation type="submission" date="2016-10" db="EMBL/GenBank/DDBJ databases">
        <authorList>
            <person name="de Groot N.N."/>
        </authorList>
    </citation>
    <scope>NUCLEOTIDE SEQUENCE [LARGE SCALE GENOMIC DNA]</scope>
    <source>
        <strain evidence="1 2">CGMCC 4.5506</strain>
    </source>
</reference>
<dbReference type="Pfam" id="PF08242">
    <property type="entry name" value="Methyltransf_12"/>
    <property type="match status" value="1"/>
</dbReference>
<dbReference type="Gene3D" id="3.40.50.150">
    <property type="entry name" value="Vaccinia Virus protein VP39"/>
    <property type="match status" value="1"/>
</dbReference>
<dbReference type="CDD" id="cd02440">
    <property type="entry name" value="AdoMet_MTases"/>
    <property type="match status" value="1"/>
</dbReference>
<proteinExistence type="predicted"/>
<dbReference type="AlphaFoldDB" id="A0A1G6K3Z2"/>
<evidence type="ECO:0000313" key="2">
    <source>
        <dbReference type="Proteomes" id="UP000199494"/>
    </source>
</evidence>
<dbReference type="InterPro" id="IPR013217">
    <property type="entry name" value="Methyltransf_12"/>
</dbReference>
<dbReference type="EMBL" id="FMZE01000001">
    <property type="protein sequence ID" value="SDC25667.1"/>
    <property type="molecule type" value="Genomic_DNA"/>
</dbReference>
<sequence length="375" mass="40267">MWTDVRAEADAAIAEVDTSALPAAMRGLDEAALPAMARAVGRGGLFRPGVRHSAEQVADRLRAARRHRWLLRRWLTVLCEEGLLHRDEDTGFLHGLTAVGRAEADAAAATIPRAAEALGYPREMGDFFVAALANLPRLLTDDVAVQTLLFPDGDLATADGAYRDNVINRYLNAATAAILRAEAARGPGTLRVLELGAGVGGTTAAVVAALAESDVDYLFTDVSRFFLDAGRQRFGDRLRYAIADINTGPLPGPFDVVLAANVLHNAVHAGHLLDRLRKVLAPGGLLVVIESCREHYQALTSMQFLMSPRAGGIRPGTGDVRAGTDRIFLTRNEWLGLLAVHGYRPELDLPDPEGPLSALAQHVFAVRTSETDHQG</sequence>
<dbReference type="Proteomes" id="UP000199494">
    <property type="component" value="Unassembled WGS sequence"/>
</dbReference>
<dbReference type="OrthoDB" id="2472181at2"/>
<dbReference type="RefSeq" id="WP_091797643.1">
    <property type="nucleotide sequence ID" value="NZ_CP016353.1"/>
</dbReference>
<name>A0A1G6K3Z2_9PSEU</name>
<evidence type="ECO:0000313" key="1">
    <source>
        <dbReference type="EMBL" id="SDC25667.1"/>
    </source>
</evidence>
<gene>
    <name evidence="1" type="ORF">SAMN05421630_1011011</name>
</gene>
<dbReference type="InterPro" id="IPR029063">
    <property type="entry name" value="SAM-dependent_MTases_sf"/>
</dbReference>
<accession>A0A1G6K3Z2</accession>
<keyword evidence="2" id="KW-1185">Reference proteome</keyword>
<dbReference type="STRING" id="530584.SAMN05421630_1011011"/>
<dbReference type="SUPFAM" id="SSF53335">
    <property type="entry name" value="S-adenosyl-L-methionine-dependent methyltransferases"/>
    <property type="match status" value="1"/>
</dbReference>
<protein>
    <submittedName>
        <fullName evidence="1">Mycobactin polyketide synthetase MbtD/pyochelin synthetase</fullName>
    </submittedName>
</protein>
<organism evidence="1 2">
    <name type="scientific">Prauserella marina</name>
    <dbReference type="NCBI Taxonomy" id="530584"/>
    <lineage>
        <taxon>Bacteria</taxon>
        <taxon>Bacillati</taxon>
        <taxon>Actinomycetota</taxon>
        <taxon>Actinomycetes</taxon>
        <taxon>Pseudonocardiales</taxon>
        <taxon>Pseudonocardiaceae</taxon>
        <taxon>Prauserella</taxon>
    </lineage>
</organism>